<reference evidence="1" key="1">
    <citation type="submission" date="2021-01" db="EMBL/GenBank/DDBJ databases">
        <authorList>
            <person name="Corre E."/>
            <person name="Pelletier E."/>
            <person name="Niang G."/>
            <person name="Scheremetjew M."/>
            <person name="Finn R."/>
            <person name="Kale V."/>
            <person name="Holt S."/>
            <person name="Cochrane G."/>
            <person name="Meng A."/>
            <person name="Brown T."/>
            <person name="Cohen L."/>
        </authorList>
    </citation>
    <scope>NUCLEOTIDE SEQUENCE</scope>
    <source>
        <strain evidence="1">Ras09</strain>
    </source>
</reference>
<name>A0A7S3CPM4_9SPIT</name>
<organism evidence="1">
    <name type="scientific">Strombidium rassoulzadegani</name>
    <dbReference type="NCBI Taxonomy" id="1082188"/>
    <lineage>
        <taxon>Eukaryota</taxon>
        <taxon>Sar</taxon>
        <taxon>Alveolata</taxon>
        <taxon>Ciliophora</taxon>
        <taxon>Intramacronucleata</taxon>
        <taxon>Spirotrichea</taxon>
        <taxon>Oligotrichia</taxon>
        <taxon>Strombidiidae</taxon>
        <taxon>Strombidium</taxon>
    </lineage>
</organism>
<dbReference type="AlphaFoldDB" id="A0A7S3CPM4"/>
<dbReference type="EMBL" id="HBIA01010990">
    <property type="protein sequence ID" value="CAE0233802.1"/>
    <property type="molecule type" value="Transcribed_RNA"/>
</dbReference>
<accession>A0A7S3CPM4</accession>
<proteinExistence type="predicted"/>
<gene>
    <name evidence="1" type="ORF">SRAS04492_LOCUS5604</name>
</gene>
<sequence>MKQKQLQQSSWLSLLNSSIFTFGSDPAAGKNFSIEVDFLGQGDEQDPQQSIAKKQASRIKAFVMYRCGHRFHKKCISEKLLIEKEKRDLLSRDAQSARLEQGEEPTRAGELDDDFDYIQPFLVPPRYMPLSNFDRKRDRRLETLRERIKKSDVKRKLLEQKYQKCIFCFKLDVI</sequence>
<evidence type="ECO:0000313" key="1">
    <source>
        <dbReference type="EMBL" id="CAE0233802.1"/>
    </source>
</evidence>
<protein>
    <submittedName>
        <fullName evidence="1">Uncharacterized protein</fullName>
    </submittedName>
</protein>